<dbReference type="RefSeq" id="WP_128215836.1">
    <property type="nucleotide sequence ID" value="NZ_CP025746.1"/>
</dbReference>
<feature type="transmembrane region" description="Helical" evidence="1">
    <location>
        <begin position="69"/>
        <end position="97"/>
    </location>
</feature>
<evidence type="ECO:0000256" key="1">
    <source>
        <dbReference type="SAM" id="Phobius"/>
    </source>
</evidence>
<keyword evidence="1" id="KW-1133">Transmembrane helix</keyword>
<gene>
    <name evidence="2" type="ORF">C1I91_27815</name>
</gene>
<name>A0A410E1H1_9CLOT</name>
<evidence type="ECO:0000313" key="3">
    <source>
        <dbReference type="Proteomes" id="UP000286268"/>
    </source>
</evidence>
<dbReference type="OrthoDB" id="1730251at2"/>
<proteinExistence type="predicted"/>
<reference evidence="2 3" key="1">
    <citation type="submission" date="2018-01" db="EMBL/GenBank/DDBJ databases">
        <title>Genome Sequencing and Assembly of Anaerobacter polyendosporus strain CT4.</title>
        <authorList>
            <person name="Tachaapaikoon C."/>
            <person name="Sutheeworapong S."/>
            <person name="Jenjaroenpun P."/>
            <person name="Wongsurawat T."/>
            <person name="Nookeaw I."/>
            <person name="Cheawchanlertfa P."/>
            <person name="Kosugi A."/>
            <person name="Cheevadhanarak S."/>
            <person name="Ratanakhanokchai K."/>
        </authorList>
    </citation>
    <scope>NUCLEOTIDE SEQUENCE [LARGE SCALE GENOMIC DNA]</scope>
    <source>
        <strain evidence="2 3">CT4</strain>
    </source>
</reference>
<organism evidence="2 3">
    <name type="scientific">Clostridium manihotivorum</name>
    <dbReference type="NCBI Taxonomy" id="2320868"/>
    <lineage>
        <taxon>Bacteria</taxon>
        <taxon>Bacillati</taxon>
        <taxon>Bacillota</taxon>
        <taxon>Clostridia</taxon>
        <taxon>Eubacteriales</taxon>
        <taxon>Clostridiaceae</taxon>
        <taxon>Clostridium</taxon>
    </lineage>
</organism>
<dbReference type="AlphaFoldDB" id="A0A410E1H1"/>
<dbReference type="KEGG" id="cmah:C1I91_27815"/>
<dbReference type="Proteomes" id="UP000286268">
    <property type="component" value="Chromosome"/>
</dbReference>
<keyword evidence="1" id="KW-0812">Transmembrane</keyword>
<sequence>MNLLYELKISMFKPHLYHRFKDQPFGKLLKFDFLVAITGFIFFMFMKAIKGVIYGNFTSVINYYITFDVATVLGIILYSTIGTAITALFLSFLFLGYNKFKRINTINFGSIYNYATHTLLIAIFIGNLMGPFVILFILGYYIMAVKGDLLNAQDGVSPLRYLRN</sequence>
<accession>A0A410E1H1</accession>
<feature type="transmembrane region" description="Helical" evidence="1">
    <location>
        <begin position="28"/>
        <end position="49"/>
    </location>
</feature>
<dbReference type="EMBL" id="CP025746">
    <property type="protein sequence ID" value="QAA35145.1"/>
    <property type="molecule type" value="Genomic_DNA"/>
</dbReference>
<keyword evidence="3" id="KW-1185">Reference proteome</keyword>
<feature type="transmembrane region" description="Helical" evidence="1">
    <location>
        <begin position="118"/>
        <end position="142"/>
    </location>
</feature>
<evidence type="ECO:0000313" key="2">
    <source>
        <dbReference type="EMBL" id="QAA35145.1"/>
    </source>
</evidence>
<keyword evidence="1" id="KW-0472">Membrane</keyword>
<protein>
    <submittedName>
        <fullName evidence="2">Uncharacterized protein</fullName>
    </submittedName>
</protein>